<feature type="transmembrane region" description="Helical" evidence="1">
    <location>
        <begin position="147"/>
        <end position="166"/>
    </location>
</feature>
<feature type="transmembrane region" description="Helical" evidence="1">
    <location>
        <begin position="194"/>
        <end position="212"/>
    </location>
</feature>
<gene>
    <name evidence="2" type="ORF">BKA23_0331</name>
</gene>
<protein>
    <submittedName>
        <fullName evidence="2">Uncharacterized protein</fullName>
    </submittedName>
</protein>
<sequence>MTLILGLLPLVLLASISPVIFLNASSVAASSGARAVLRFVVGNAIVLTILGTLSLGLLGAAAASFAQRELASRTADGILAALLLAYGARLLVAEMHHQRAADRSMGTAPAPQGLVSWGVLGMATNFTTLPLYIAVAQRLGSSTLPGWLAVVTLAVVTVLVLTPAWLPGLLVRVAPAATNVSPQTRAKVAASTRAASIVACLLGSIFLLWHVVSRSG</sequence>
<dbReference type="AlphaFoldDB" id="A0A561E7G9"/>
<dbReference type="RefSeq" id="WP_145224897.1">
    <property type="nucleotide sequence ID" value="NZ_VIVQ01000001.1"/>
</dbReference>
<organism evidence="2 3">
    <name type="scientific">Rudaeicoccus suwonensis</name>
    <dbReference type="NCBI Taxonomy" id="657409"/>
    <lineage>
        <taxon>Bacteria</taxon>
        <taxon>Bacillati</taxon>
        <taxon>Actinomycetota</taxon>
        <taxon>Actinomycetes</taxon>
        <taxon>Micrococcales</taxon>
        <taxon>Dermacoccaceae</taxon>
        <taxon>Rudaeicoccus</taxon>
    </lineage>
</organism>
<reference evidence="2 3" key="1">
    <citation type="submission" date="2019-06" db="EMBL/GenBank/DDBJ databases">
        <title>Sequencing the genomes of 1000 actinobacteria strains.</title>
        <authorList>
            <person name="Klenk H.-P."/>
        </authorList>
    </citation>
    <scope>NUCLEOTIDE SEQUENCE [LARGE SCALE GENOMIC DNA]</scope>
    <source>
        <strain evidence="2 3">DSM 19560</strain>
    </source>
</reference>
<dbReference type="EMBL" id="VIVQ01000001">
    <property type="protein sequence ID" value="TWE11558.1"/>
    <property type="molecule type" value="Genomic_DNA"/>
</dbReference>
<feature type="transmembrane region" description="Helical" evidence="1">
    <location>
        <begin position="42"/>
        <end position="65"/>
    </location>
</feature>
<accession>A0A561E7G9</accession>
<keyword evidence="1" id="KW-0472">Membrane</keyword>
<evidence type="ECO:0000256" key="1">
    <source>
        <dbReference type="SAM" id="Phobius"/>
    </source>
</evidence>
<proteinExistence type="predicted"/>
<feature type="transmembrane region" description="Helical" evidence="1">
    <location>
        <begin position="115"/>
        <end position="135"/>
    </location>
</feature>
<evidence type="ECO:0000313" key="2">
    <source>
        <dbReference type="EMBL" id="TWE11558.1"/>
    </source>
</evidence>
<name>A0A561E7G9_9MICO</name>
<dbReference type="OrthoDB" id="3711197at2"/>
<dbReference type="Proteomes" id="UP000318297">
    <property type="component" value="Unassembled WGS sequence"/>
</dbReference>
<evidence type="ECO:0000313" key="3">
    <source>
        <dbReference type="Proteomes" id="UP000318297"/>
    </source>
</evidence>
<keyword evidence="1" id="KW-0812">Transmembrane</keyword>
<keyword evidence="1" id="KW-1133">Transmembrane helix</keyword>
<comment type="caution">
    <text evidence="2">The sequence shown here is derived from an EMBL/GenBank/DDBJ whole genome shotgun (WGS) entry which is preliminary data.</text>
</comment>
<feature type="transmembrane region" description="Helical" evidence="1">
    <location>
        <begin position="77"/>
        <end position="95"/>
    </location>
</feature>
<keyword evidence="3" id="KW-1185">Reference proteome</keyword>